<keyword evidence="4" id="KW-1185">Reference proteome</keyword>
<dbReference type="EMBL" id="VOPY01000002">
    <property type="protein sequence ID" value="TXC69136.1"/>
    <property type="molecule type" value="Genomic_DNA"/>
</dbReference>
<proteinExistence type="predicted"/>
<dbReference type="Pfam" id="PF05233">
    <property type="entry name" value="PHB_acc"/>
    <property type="match status" value="1"/>
</dbReference>
<dbReference type="NCBIfam" id="TIGR01848">
    <property type="entry name" value="PHA_reg_PhaR"/>
    <property type="match status" value="1"/>
</dbReference>
<comment type="caution">
    <text evidence="3">The sequence shown here is derived from an EMBL/GenBank/DDBJ whole genome shotgun (WGS) entry which is preliminary data.</text>
</comment>
<sequence length="194" mass="21415">MAKAQHRSKSDRDNDIIVIKKYANRRLYDTDKSRYITLDDLAGMIREGREFTVEDAKSGDDITHSVLTQIIMEEESRGPTMLPVKFLRQIIALYGDSVQSIVPNYLDATMDSFRDNQQRVGQAMSGALGSDTLAEMTRRNMAMFQSAARAFGMPAMGGGAPDTEATANGNDKDAEIARLKAELEALKKSSASKK</sequence>
<dbReference type="InterPro" id="IPR007897">
    <property type="entry name" value="PHB_accumulat"/>
</dbReference>
<dbReference type="Pfam" id="PF07879">
    <property type="entry name" value="PHB_acc_N"/>
    <property type="match status" value="1"/>
</dbReference>
<dbReference type="AlphaFoldDB" id="A0A5C6UAW1"/>
<protein>
    <submittedName>
        <fullName evidence="3">Polyhydroxyalkanoate synthesis repressor PhaR</fullName>
    </submittedName>
</protein>
<dbReference type="InterPro" id="IPR010134">
    <property type="entry name" value="PHA_reg_PhaR"/>
</dbReference>
<evidence type="ECO:0000313" key="3">
    <source>
        <dbReference type="EMBL" id="TXC69136.1"/>
    </source>
</evidence>
<gene>
    <name evidence="3" type="primary">phaR</name>
    <name evidence="3" type="ORF">FSZ31_09430</name>
</gene>
<dbReference type="RefSeq" id="WP_147123090.1">
    <property type="nucleotide sequence ID" value="NZ_VOPY01000002.1"/>
</dbReference>
<evidence type="ECO:0000313" key="4">
    <source>
        <dbReference type="Proteomes" id="UP000321129"/>
    </source>
</evidence>
<dbReference type="OrthoDB" id="9795345at2"/>
<evidence type="ECO:0000259" key="2">
    <source>
        <dbReference type="Pfam" id="PF07879"/>
    </source>
</evidence>
<dbReference type="InterPro" id="IPR018247">
    <property type="entry name" value="EF_Hand_1_Ca_BS"/>
</dbReference>
<dbReference type="Proteomes" id="UP000321129">
    <property type="component" value="Unassembled WGS sequence"/>
</dbReference>
<name>A0A5C6UAW1_9SPHN</name>
<organism evidence="3 4">
    <name type="scientific">Flavisphingopyxis soli</name>
    <dbReference type="NCBI Taxonomy" id="2601267"/>
    <lineage>
        <taxon>Bacteria</taxon>
        <taxon>Pseudomonadati</taxon>
        <taxon>Pseudomonadota</taxon>
        <taxon>Alphaproteobacteria</taxon>
        <taxon>Sphingomonadales</taxon>
        <taxon>Sphingopyxidaceae</taxon>
        <taxon>Flavisphingopyxis</taxon>
    </lineage>
</organism>
<dbReference type="InterPro" id="IPR012909">
    <property type="entry name" value="PHA_DNA-bd_N"/>
</dbReference>
<dbReference type="GO" id="GO:0006355">
    <property type="term" value="P:regulation of DNA-templated transcription"/>
    <property type="evidence" value="ECO:0007669"/>
    <property type="project" value="InterPro"/>
</dbReference>
<feature type="domain" description="PHA accumulation regulator DNA-binding N-terminal" evidence="2">
    <location>
        <begin position="18"/>
        <end position="78"/>
    </location>
</feature>
<accession>A0A5C6UAW1</accession>
<dbReference type="PROSITE" id="PS00018">
    <property type="entry name" value="EF_HAND_1"/>
    <property type="match status" value="1"/>
</dbReference>
<evidence type="ECO:0000259" key="1">
    <source>
        <dbReference type="Pfam" id="PF05233"/>
    </source>
</evidence>
<feature type="domain" description="PHB accumulation regulatory" evidence="1">
    <location>
        <begin position="82"/>
        <end position="119"/>
    </location>
</feature>
<reference evidence="3 4" key="1">
    <citation type="submission" date="2019-08" db="EMBL/GenBank/DDBJ databases">
        <title>Sphingorhabdus soil sp. nov., isolated from arctic soil.</title>
        <authorList>
            <person name="Liu Y."/>
        </authorList>
    </citation>
    <scope>NUCLEOTIDE SEQUENCE [LARGE SCALE GENOMIC DNA]</scope>
    <source>
        <strain evidence="3 4">D-2Q-5-6</strain>
    </source>
</reference>